<evidence type="ECO:0000313" key="4">
    <source>
        <dbReference type="Proteomes" id="UP001612415"/>
    </source>
</evidence>
<keyword evidence="1" id="KW-0812">Transmembrane</keyword>
<sequence>MSFGPPPSVYTQSTLAADQQRRKRRMTLFAALAAVLAVVVSGGAWLLWDRDPAPRGKAPAAAAPSRLDVRETVEKQPRNTTGAMAFRFSLDDMSPGERRAMPGMWATDRILAKGINRTLVGFRIGADAAPGDERWKLQFPGPICGYTRHTTVENRTAVLFRAGNDDNDPCDHVAFVDLDDGRKVWEHPFTPTGGATPSVTLTRATVAVTWGGGSQAYDMDAGRRLWRTEAAGATGVTGAAGTCQDYGAAGGRALLVLVSCFRKEASATSWEGTTYQVRKVAPRTGRTLWTYAVASGVREVKVPSSEPAVLAVAAGDTGFTELLSLDDHGKNRATIRLESGQYLGECTDELDYRLVDDCPTIPVGAGQAFLRSKEYDEGGHSSNWIIGFDLATGKTVKKFDSGPNELLHPVQMSGGRLLALRESSDRISPTALVGLDPQTGTETPYLYFGLPPEAETFTLTESNDILVHDGRLFFGAKEAVGPSAKDGKAWIWLALGIESAAERTAFAGR</sequence>
<dbReference type="InterPro" id="IPR002372">
    <property type="entry name" value="PQQ_rpt_dom"/>
</dbReference>
<proteinExistence type="predicted"/>
<protein>
    <submittedName>
        <fullName evidence="3">PQQ-binding-like beta-propeller repeat protein</fullName>
    </submittedName>
</protein>
<gene>
    <name evidence="3" type="ORF">ACIA8P_07500</name>
</gene>
<feature type="transmembrane region" description="Helical" evidence="1">
    <location>
        <begin position="28"/>
        <end position="48"/>
    </location>
</feature>
<keyword evidence="4" id="KW-1185">Reference proteome</keyword>
<evidence type="ECO:0000256" key="1">
    <source>
        <dbReference type="SAM" id="Phobius"/>
    </source>
</evidence>
<dbReference type="Proteomes" id="UP001612415">
    <property type="component" value="Unassembled WGS sequence"/>
</dbReference>
<accession>A0ABW7XWM9</accession>
<keyword evidence="1" id="KW-1133">Transmembrane helix</keyword>
<organism evidence="3 4">
    <name type="scientific">Streptomyces cellulosae</name>
    <dbReference type="NCBI Taxonomy" id="1968"/>
    <lineage>
        <taxon>Bacteria</taxon>
        <taxon>Bacillati</taxon>
        <taxon>Actinomycetota</taxon>
        <taxon>Actinomycetes</taxon>
        <taxon>Kitasatosporales</taxon>
        <taxon>Streptomycetaceae</taxon>
        <taxon>Streptomyces</taxon>
    </lineage>
</organism>
<dbReference type="InterPro" id="IPR011047">
    <property type="entry name" value="Quinoprotein_ADH-like_sf"/>
</dbReference>
<dbReference type="Pfam" id="PF13360">
    <property type="entry name" value="PQQ_2"/>
    <property type="match status" value="1"/>
</dbReference>
<dbReference type="RefSeq" id="WP_398655449.1">
    <property type="nucleotide sequence ID" value="NZ_JBITDC010000003.1"/>
</dbReference>
<dbReference type="SUPFAM" id="SSF50998">
    <property type="entry name" value="Quinoprotein alcohol dehydrogenase-like"/>
    <property type="match status" value="1"/>
</dbReference>
<dbReference type="Gene3D" id="2.130.10.10">
    <property type="entry name" value="YVTN repeat-like/Quinoprotein amine dehydrogenase"/>
    <property type="match status" value="1"/>
</dbReference>
<reference evidence="3 4" key="1">
    <citation type="submission" date="2024-10" db="EMBL/GenBank/DDBJ databases">
        <title>The Natural Products Discovery Center: Release of the First 8490 Sequenced Strains for Exploring Actinobacteria Biosynthetic Diversity.</title>
        <authorList>
            <person name="Kalkreuter E."/>
            <person name="Kautsar S.A."/>
            <person name="Yang D."/>
            <person name="Bader C.D."/>
            <person name="Teijaro C.N."/>
            <person name="Fluegel L."/>
            <person name="Davis C.M."/>
            <person name="Simpson J.R."/>
            <person name="Lauterbach L."/>
            <person name="Steele A.D."/>
            <person name="Gui C."/>
            <person name="Meng S."/>
            <person name="Li G."/>
            <person name="Viehrig K."/>
            <person name="Ye F."/>
            <person name="Su P."/>
            <person name="Kiefer A.F."/>
            <person name="Nichols A."/>
            <person name="Cepeda A.J."/>
            <person name="Yan W."/>
            <person name="Fan B."/>
            <person name="Jiang Y."/>
            <person name="Adhikari A."/>
            <person name="Zheng C.-J."/>
            <person name="Schuster L."/>
            <person name="Cowan T.M."/>
            <person name="Smanski M.J."/>
            <person name="Chevrette M.G."/>
            <person name="De Carvalho L.P.S."/>
            <person name="Shen B."/>
        </authorList>
    </citation>
    <scope>NUCLEOTIDE SEQUENCE [LARGE SCALE GENOMIC DNA]</scope>
    <source>
        <strain evidence="3 4">NPDC051599</strain>
    </source>
</reference>
<keyword evidence="1" id="KW-0472">Membrane</keyword>
<evidence type="ECO:0000313" key="3">
    <source>
        <dbReference type="EMBL" id="MFI5674496.1"/>
    </source>
</evidence>
<feature type="domain" description="Pyrrolo-quinoline quinone repeat" evidence="2">
    <location>
        <begin position="124"/>
        <end position="236"/>
    </location>
</feature>
<evidence type="ECO:0000259" key="2">
    <source>
        <dbReference type="Pfam" id="PF13360"/>
    </source>
</evidence>
<name>A0ABW7XWM9_STRCE</name>
<comment type="caution">
    <text evidence="3">The sequence shown here is derived from an EMBL/GenBank/DDBJ whole genome shotgun (WGS) entry which is preliminary data.</text>
</comment>
<dbReference type="EMBL" id="JBITDC010000003">
    <property type="protein sequence ID" value="MFI5674496.1"/>
    <property type="molecule type" value="Genomic_DNA"/>
</dbReference>
<dbReference type="InterPro" id="IPR015943">
    <property type="entry name" value="WD40/YVTN_repeat-like_dom_sf"/>
</dbReference>